<dbReference type="Proteomes" id="UP001208114">
    <property type="component" value="Unassembled WGS sequence"/>
</dbReference>
<gene>
    <name evidence="2" type="ORF">N0B16_12000</name>
</gene>
<organism evidence="2 3">
    <name type="scientific">Chryseobacterium gilvum</name>
    <dbReference type="NCBI Taxonomy" id="2976534"/>
    <lineage>
        <taxon>Bacteria</taxon>
        <taxon>Pseudomonadati</taxon>
        <taxon>Bacteroidota</taxon>
        <taxon>Flavobacteriia</taxon>
        <taxon>Flavobacteriales</taxon>
        <taxon>Weeksellaceae</taxon>
        <taxon>Chryseobacterium group</taxon>
        <taxon>Chryseobacterium</taxon>
    </lineage>
</organism>
<comment type="caution">
    <text evidence="2">The sequence shown here is derived from an EMBL/GenBank/DDBJ whole genome shotgun (WGS) entry which is preliminary data.</text>
</comment>
<dbReference type="RefSeq" id="WP_262991187.1">
    <property type="nucleotide sequence ID" value="NZ_JAOTEN010000004.1"/>
</dbReference>
<proteinExistence type="predicted"/>
<evidence type="ECO:0000313" key="2">
    <source>
        <dbReference type="EMBL" id="MCU7615162.1"/>
    </source>
</evidence>
<evidence type="ECO:0000313" key="3">
    <source>
        <dbReference type="Proteomes" id="UP001208114"/>
    </source>
</evidence>
<reference evidence="3" key="1">
    <citation type="submission" date="2023-07" db="EMBL/GenBank/DDBJ databases">
        <title>Chryseobacterium sp. GMJ5 Genome sequencing and assembly.</title>
        <authorList>
            <person name="Jung Y."/>
        </authorList>
    </citation>
    <scope>NUCLEOTIDE SEQUENCE [LARGE SCALE GENOMIC DNA]</scope>
    <source>
        <strain evidence="3">GMJ5</strain>
    </source>
</reference>
<sequence length="133" mass="15432">MNDLVKFKFYENAIEANRDKQILAENNIQSFIANEQTIQSDWLLSQALGGIQLQVFENDFENAGKILQEYNENDKTALEVEHTVEDPKFDFVCPKCGSNHIYRDDSATSFFGISLITSHKFICYYCENEFMHN</sequence>
<keyword evidence="3" id="KW-1185">Reference proteome</keyword>
<accession>A0ABT2VYU4</accession>
<name>A0ABT2VYU4_9FLAO</name>
<dbReference type="EMBL" id="JAOTEN010000004">
    <property type="protein sequence ID" value="MCU7615162.1"/>
    <property type="molecule type" value="Genomic_DNA"/>
</dbReference>
<evidence type="ECO:0000259" key="1">
    <source>
        <dbReference type="Pfam" id="PF09413"/>
    </source>
</evidence>
<feature type="domain" description="DUF2007" evidence="1">
    <location>
        <begin position="11"/>
        <end position="70"/>
    </location>
</feature>
<dbReference type="Pfam" id="PF09413">
    <property type="entry name" value="DUF2007"/>
    <property type="match status" value="1"/>
</dbReference>
<protein>
    <submittedName>
        <fullName evidence="2">DUF2007 domain-containing protein</fullName>
    </submittedName>
</protein>
<dbReference type="InterPro" id="IPR018551">
    <property type="entry name" value="DUF2007"/>
</dbReference>